<dbReference type="InterPro" id="IPR011042">
    <property type="entry name" value="6-blade_b-propeller_TolB-like"/>
</dbReference>
<dbReference type="InterPro" id="IPR011659">
    <property type="entry name" value="WD40"/>
</dbReference>
<dbReference type="Gene3D" id="2.120.10.30">
    <property type="entry name" value="TolB, C-terminal domain"/>
    <property type="match status" value="3"/>
</dbReference>
<proteinExistence type="inferred from homology"/>
<reference evidence="2 3" key="1">
    <citation type="submission" date="2017-03" db="EMBL/GenBank/DDBJ databases">
        <title>Complete genome sequence of Candidatus 'Thiodictyon syntrophicum' sp. nov. strain Cad16T, a photolithoautotroph purple sulfur bacterium isolated from an alpine meromictic lake.</title>
        <authorList>
            <person name="Luedin S.M."/>
            <person name="Pothier J.F."/>
            <person name="Danza F."/>
            <person name="Storelli N."/>
            <person name="Wittwer M."/>
            <person name="Tonolla M."/>
        </authorList>
    </citation>
    <scope>NUCLEOTIDE SEQUENCE [LARGE SCALE GENOMIC DNA]</scope>
    <source>
        <strain evidence="2 3">Cad16T</strain>
    </source>
</reference>
<dbReference type="RefSeq" id="WP_100919796.1">
    <property type="nucleotide sequence ID" value="NZ_CP020370.1"/>
</dbReference>
<evidence type="ECO:0000313" key="3">
    <source>
        <dbReference type="Proteomes" id="UP000232638"/>
    </source>
</evidence>
<dbReference type="SUPFAM" id="SSF82171">
    <property type="entry name" value="DPP6 N-terminal domain-like"/>
    <property type="match status" value="1"/>
</dbReference>
<dbReference type="KEGG" id="tsy:THSYN_14565"/>
<organism evidence="2 3">
    <name type="scientific">Candidatus Thiodictyon syntrophicum</name>
    <dbReference type="NCBI Taxonomy" id="1166950"/>
    <lineage>
        <taxon>Bacteria</taxon>
        <taxon>Pseudomonadati</taxon>
        <taxon>Pseudomonadota</taxon>
        <taxon>Gammaproteobacteria</taxon>
        <taxon>Chromatiales</taxon>
        <taxon>Chromatiaceae</taxon>
        <taxon>Thiodictyon</taxon>
    </lineage>
</organism>
<evidence type="ECO:0000256" key="1">
    <source>
        <dbReference type="ARBA" id="ARBA00009820"/>
    </source>
</evidence>
<dbReference type="PANTHER" id="PTHR36842">
    <property type="entry name" value="PROTEIN TOLB HOMOLOG"/>
    <property type="match status" value="1"/>
</dbReference>
<name>A0A2K8U8Y3_9GAMM</name>
<sequence>MSLPLGAMFQAVQHRSSQVRKNVFAAGMRRIAFILLLVSGAMAHGETSQMPLAGLFAFTAYPVDNWELFVWEPASRKPPRQLTHTPFDEKSPAISVDRKHIAFATTEGEILVHALDTGDTVRISPRMPGAWDSPSYAPDGRRLAAVYLPPGSADRAELAILSLGGEPPQFPLKQFGPQYAPSWSPDGRQLAFGYGHCSNACGRVIQEPWTLDMVRGNARQVLLGGAYAYDFNWSPDSNRLVFARNEELSHILMYYDFTAQRVTPLAAGDELSDSPCFSPDGRSIAFLSSRDGSRALWVFDLTSGVSVRITPPLNTQYGFQDFAWR</sequence>
<dbReference type="OrthoDB" id="5800347at2"/>
<gene>
    <name evidence="2" type="ORF">THSYN_14565</name>
</gene>
<keyword evidence="3" id="KW-1185">Reference proteome</keyword>
<accession>A0A2K8U8Y3</accession>
<dbReference type="PANTHER" id="PTHR36842:SF1">
    <property type="entry name" value="PROTEIN TOLB"/>
    <property type="match status" value="1"/>
</dbReference>
<protein>
    <submittedName>
        <fullName evidence="2">Uncharacterized protein</fullName>
    </submittedName>
</protein>
<comment type="similarity">
    <text evidence="1">Belongs to the TolB family.</text>
</comment>
<dbReference type="Proteomes" id="UP000232638">
    <property type="component" value="Chromosome"/>
</dbReference>
<evidence type="ECO:0000313" key="2">
    <source>
        <dbReference type="EMBL" id="AUB82046.1"/>
    </source>
</evidence>
<dbReference type="AlphaFoldDB" id="A0A2K8U8Y3"/>
<dbReference type="Pfam" id="PF07676">
    <property type="entry name" value="PD40"/>
    <property type="match status" value="4"/>
</dbReference>
<dbReference type="EMBL" id="CP020370">
    <property type="protein sequence ID" value="AUB82046.1"/>
    <property type="molecule type" value="Genomic_DNA"/>
</dbReference>